<dbReference type="Pfam" id="PF14301">
    <property type="entry name" value="DUF4376"/>
    <property type="match status" value="1"/>
</dbReference>
<evidence type="ECO:0000313" key="3">
    <source>
        <dbReference type="Proteomes" id="UP000003240"/>
    </source>
</evidence>
<dbReference type="Proteomes" id="UP000003240">
    <property type="component" value="Unassembled WGS sequence"/>
</dbReference>
<dbReference type="AlphaFoldDB" id="F7NFU4"/>
<dbReference type="InterPro" id="IPR025484">
    <property type="entry name" value="DUF4376"/>
</dbReference>
<evidence type="ECO:0000313" key="2">
    <source>
        <dbReference type="EMBL" id="EGO65090.1"/>
    </source>
</evidence>
<gene>
    <name evidence="2" type="ORF">ALO_04638</name>
</gene>
<dbReference type="OrthoDB" id="8913439at2"/>
<sequence length="174" mass="19465">MLKLAKIADETTKEVVVAISDTPDEAYFLEQGYTWQDVEEGFDLHWYLTGQAHQSTLDKLKIQSWERIKEKRDMLEQSGVPYMGKVLDSNSLSVQRIAVAVQAAQAAITAEQDFSLDWTCADNTVLTMTAQEAIGISVTLAQHANTLHQIARNLRLQIDAAETAEELGKITWPE</sequence>
<accession>F7NFU4</accession>
<dbReference type="RefSeq" id="WP_004093251.1">
    <property type="nucleotide sequence ID" value="NZ_AFGF01000035.1"/>
</dbReference>
<proteinExistence type="predicted"/>
<dbReference type="eggNOG" id="ENOG5030H7N">
    <property type="taxonomic scope" value="Bacteria"/>
</dbReference>
<feature type="domain" description="DUF4376" evidence="1">
    <location>
        <begin position="61"/>
        <end position="166"/>
    </location>
</feature>
<protein>
    <recommendedName>
        <fullName evidence="1">DUF4376 domain-containing protein</fullName>
    </recommendedName>
</protein>
<evidence type="ECO:0000259" key="1">
    <source>
        <dbReference type="Pfam" id="PF14301"/>
    </source>
</evidence>
<keyword evidence="3" id="KW-1185">Reference proteome</keyword>
<dbReference type="STRING" id="1009370.ALO_04638"/>
<reference evidence="2 3" key="1">
    <citation type="journal article" date="2011" name="EMBO J.">
        <title>Structural diversity of bacterial flagellar motors.</title>
        <authorList>
            <person name="Chen S."/>
            <person name="Beeby M."/>
            <person name="Murphy G.E."/>
            <person name="Leadbetter J.R."/>
            <person name="Hendrixson D.R."/>
            <person name="Briegel A."/>
            <person name="Li Z."/>
            <person name="Shi J."/>
            <person name="Tocheva E.I."/>
            <person name="Muller A."/>
            <person name="Dobro M.J."/>
            <person name="Jensen G.J."/>
        </authorList>
    </citation>
    <scope>NUCLEOTIDE SEQUENCE [LARGE SCALE GENOMIC DNA]</scope>
    <source>
        <strain evidence="2 3">DSM 6540</strain>
    </source>
</reference>
<organism evidence="2 3">
    <name type="scientific">Acetonema longum DSM 6540</name>
    <dbReference type="NCBI Taxonomy" id="1009370"/>
    <lineage>
        <taxon>Bacteria</taxon>
        <taxon>Bacillati</taxon>
        <taxon>Bacillota</taxon>
        <taxon>Negativicutes</taxon>
        <taxon>Acetonemataceae</taxon>
        <taxon>Acetonema</taxon>
    </lineage>
</organism>
<comment type="caution">
    <text evidence="2">The sequence shown here is derived from an EMBL/GenBank/DDBJ whole genome shotgun (WGS) entry which is preliminary data.</text>
</comment>
<name>F7NFU4_9FIRM</name>
<dbReference type="EMBL" id="AFGF01000035">
    <property type="protein sequence ID" value="EGO65090.1"/>
    <property type="molecule type" value="Genomic_DNA"/>
</dbReference>